<accession>A0AAW1KG30</accession>
<evidence type="ECO:0000313" key="8">
    <source>
        <dbReference type="Proteomes" id="UP001458880"/>
    </source>
</evidence>
<dbReference type="InterPro" id="IPR013604">
    <property type="entry name" value="7TM_chemorcpt"/>
</dbReference>
<sequence length="195" mass="23359">MVLEEVENLDKILSKYLRIKHEAKGFYLHLIILHLVYFTLLINDLSQWFDNDNKGYLYQYYVWDQLYRYRLSMLLIYVFSLIHDLQHKISGINTILSEELEQIFGQDLDSKLVKHLESVVQDISEAFADFTNLIRHFNRMFGWQMLASFLNYICLFIAAYETGLRISTREELIDRHLSTWTLVSLVYSLVRQKFV</sequence>
<evidence type="ECO:0000256" key="3">
    <source>
        <dbReference type="ARBA" id="ARBA00022692"/>
    </source>
</evidence>
<feature type="transmembrane region" description="Helical" evidence="6">
    <location>
        <begin position="26"/>
        <end position="46"/>
    </location>
</feature>
<keyword evidence="5 6" id="KW-0472">Membrane</keyword>
<evidence type="ECO:0000256" key="1">
    <source>
        <dbReference type="ARBA" id="ARBA00004651"/>
    </source>
</evidence>
<organism evidence="7 8">
    <name type="scientific">Popillia japonica</name>
    <name type="common">Japanese beetle</name>
    <dbReference type="NCBI Taxonomy" id="7064"/>
    <lineage>
        <taxon>Eukaryota</taxon>
        <taxon>Metazoa</taxon>
        <taxon>Ecdysozoa</taxon>
        <taxon>Arthropoda</taxon>
        <taxon>Hexapoda</taxon>
        <taxon>Insecta</taxon>
        <taxon>Pterygota</taxon>
        <taxon>Neoptera</taxon>
        <taxon>Endopterygota</taxon>
        <taxon>Coleoptera</taxon>
        <taxon>Polyphaga</taxon>
        <taxon>Scarabaeiformia</taxon>
        <taxon>Scarabaeidae</taxon>
        <taxon>Rutelinae</taxon>
        <taxon>Popillia</taxon>
    </lineage>
</organism>
<dbReference type="GO" id="GO:0005886">
    <property type="term" value="C:plasma membrane"/>
    <property type="evidence" value="ECO:0007669"/>
    <property type="project" value="UniProtKB-SubCell"/>
</dbReference>
<evidence type="ECO:0000256" key="5">
    <source>
        <dbReference type="ARBA" id="ARBA00023136"/>
    </source>
</evidence>
<dbReference type="Proteomes" id="UP001458880">
    <property type="component" value="Unassembled WGS sequence"/>
</dbReference>
<keyword evidence="8" id="KW-1185">Reference proteome</keyword>
<name>A0AAW1KG30_POPJA</name>
<dbReference type="Pfam" id="PF08395">
    <property type="entry name" value="7tm_7"/>
    <property type="match status" value="1"/>
</dbReference>
<evidence type="ECO:0000256" key="2">
    <source>
        <dbReference type="ARBA" id="ARBA00022475"/>
    </source>
</evidence>
<keyword evidence="7" id="KW-0675">Receptor</keyword>
<comment type="subcellular location">
    <subcellularLocation>
        <location evidence="1">Cell membrane</location>
        <topology evidence="1">Multi-pass membrane protein</topology>
    </subcellularLocation>
</comment>
<keyword evidence="4 6" id="KW-1133">Transmembrane helix</keyword>
<comment type="caution">
    <text evidence="7">The sequence shown here is derived from an EMBL/GenBank/DDBJ whole genome shotgun (WGS) entry which is preliminary data.</text>
</comment>
<dbReference type="AlphaFoldDB" id="A0AAW1KG30"/>
<evidence type="ECO:0000313" key="7">
    <source>
        <dbReference type="EMBL" id="KAK9718209.1"/>
    </source>
</evidence>
<dbReference type="GO" id="GO:0050909">
    <property type="term" value="P:sensory perception of taste"/>
    <property type="evidence" value="ECO:0007669"/>
    <property type="project" value="InterPro"/>
</dbReference>
<evidence type="ECO:0000256" key="6">
    <source>
        <dbReference type="SAM" id="Phobius"/>
    </source>
</evidence>
<protein>
    <submittedName>
        <fullName evidence="7">7tm Chemosensory receptor</fullName>
    </submittedName>
</protein>
<proteinExistence type="predicted"/>
<feature type="transmembrane region" description="Helical" evidence="6">
    <location>
        <begin position="141"/>
        <end position="160"/>
    </location>
</feature>
<gene>
    <name evidence="7" type="ORF">QE152_g23281</name>
</gene>
<dbReference type="EMBL" id="JASPKY010000230">
    <property type="protein sequence ID" value="KAK9718209.1"/>
    <property type="molecule type" value="Genomic_DNA"/>
</dbReference>
<evidence type="ECO:0000256" key="4">
    <source>
        <dbReference type="ARBA" id="ARBA00022989"/>
    </source>
</evidence>
<keyword evidence="3 6" id="KW-0812">Transmembrane</keyword>
<keyword evidence="2" id="KW-1003">Cell membrane</keyword>
<reference evidence="7 8" key="1">
    <citation type="journal article" date="2024" name="BMC Genomics">
        <title>De novo assembly and annotation of Popillia japonica's genome with initial clues to its potential as an invasive pest.</title>
        <authorList>
            <person name="Cucini C."/>
            <person name="Boschi S."/>
            <person name="Funari R."/>
            <person name="Cardaioli E."/>
            <person name="Iannotti N."/>
            <person name="Marturano G."/>
            <person name="Paoli F."/>
            <person name="Bruttini M."/>
            <person name="Carapelli A."/>
            <person name="Frati F."/>
            <person name="Nardi F."/>
        </authorList>
    </citation>
    <scope>NUCLEOTIDE SEQUENCE [LARGE SCALE GENOMIC DNA]</scope>
    <source>
        <strain evidence="7">DMR45628</strain>
    </source>
</reference>